<accession>A0ABN9VN93</accession>
<evidence type="ECO:0000313" key="3">
    <source>
        <dbReference type="Proteomes" id="UP001189429"/>
    </source>
</evidence>
<dbReference type="Proteomes" id="UP001189429">
    <property type="component" value="Unassembled WGS sequence"/>
</dbReference>
<reference evidence="2" key="1">
    <citation type="submission" date="2023-10" db="EMBL/GenBank/DDBJ databases">
        <authorList>
            <person name="Chen Y."/>
            <person name="Shah S."/>
            <person name="Dougan E. K."/>
            <person name="Thang M."/>
            <person name="Chan C."/>
        </authorList>
    </citation>
    <scope>NUCLEOTIDE SEQUENCE [LARGE SCALE GENOMIC DNA]</scope>
</reference>
<protein>
    <recommendedName>
        <fullName evidence="4">Subtilisin</fullName>
    </recommendedName>
</protein>
<dbReference type="Gene3D" id="2.120.10.80">
    <property type="entry name" value="Kelch-type beta propeller"/>
    <property type="match status" value="1"/>
</dbReference>
<feature type="signal peptide" evidence="1">
    <location>
        <begin position="1"/>
        <end position="33"/>
    </location>
</feature>
<comment type="caution">
    <text evidence="2">The sequence shown here is derived from an EMBL/GenBank/DDBJ whole genome shotgun (WGS) entry which is preliminary data.</text>
</comment>
<gene>
    <name evidence="2" type="ORF">PCOR1329_LOCUS58582</name>
</gene>
<evidence type="ECO:0000313" key="2">
    <source>
        <dbReference type="EMBL" id="CAK0873335.1"/>
    </source>
</evidence>
<evidence type="ECO:0008006" key="4">
    <source>
        <dbReference type="Google" id="ProtNLM"/>
    </source>
</evidence>
<dbReference type="InterPro" id="IPR011043">
    <property type="entry name" value="Gal_Oxase/kelch_b-propeller"/>
</dbReference>
<name>A0ABN9VN93_9DINO</name>
<evidence type="ECO:0000256" key="1">
    <source>
        <dbReference type="SAM" id="SignalP"/>
    </source>
</evidence>
<dbReference type="InterPro" id="IPR015915">
    <property type="entry name" value="Kelch-typ_b-propeller"/>
</dbReference>
<dbReference type="SUPFAM" id="SSF50965">
    <property type="entry name" value="Galactose oxidase, central domain"/>
    <property type="match status" value="1"/>
</dbReference>
<proteinExistence type="predicted"/>
<organism evidence="2 3">
    <name type="scientific">Prorocentrum cordatum</name>
    <dbReference type="NCBI Taxonomy" id="2364126"/>
    <lineage>
        <taxon>Eukaryota</taxon>
        <taxon>Sar</taxon>
        <taxon>Alveolata</taxon>
        <taxon>Dinophyceae</taxon>
        <taxon>Prorocentrales</taxon>
        <taxon>Prorocentraceae</taxon>
        <taxon>Prorocentrum</taxon>
    </lineage>
</organism>
<feature type="chain" id="PRO_5045392231" description="Subtilisin" evidence="1">
    <location>
        <begin position="34"/>
        <end position="738"/>
    </location>
</feature>
<keyword evidence="1" id="KW-0732">Signal</keyword>
<dbReference type="EMBL" id="CAUYUJ010017271">
    <property type="protein sequence ID" value="CAK0873335.1"/>
    <property type="molecule type" value="Genomic_DNA"/>
</dbReference>
<keyword evidence="3" id="KW-1185">Reference proteome</keyword>
<dbReference type="PANTHER" id="PTHR23244">
    <property type="entry name" value="KELCH REPEAT DOMAIN"/>
    <property type="match status" value="1"/>
</dbReference>
<sequence>MPGPRWTRPLPRAWFSGVACTVVAARLVSLADAQEWLQANIYEIPEVDPGVQVATITSLYEVDTVDLVSMMSRTVERLSAGLNGLPVDYIRVDAWTPLTEGTLCTVSSSLLCDLVNETGDTVQQVLAPGIGGMSVNGSLEDFRVEDCMSSEYVNVTPIDLDNISSNVSHNVDNLSLDTARWRIGGDLTNNSSLPWMFWDEDLFTEARTEEFEDRVSATELCVNIDDTKLMFYPFEVGNVYVTGYRDFLNTNISSNSAINMSFAIWVQGVIDTRTAKVINAKFAMNDPASNVSNESVVIPYNFSNVTNTTADFTDHLDFMALIDYVNQQGIITYLPICAIPLVTMQGCMTITHSIFEHANFTEYHLRYRVGYLRHIFTMLASATDPLGEFNVSEGPWPSYTWLLPAQESEGPWQKKVFPQWESTYDDTCIATVECNTIPIAPLPRYLHSAVIYFTWEFEQHAKKFLCADPLTKVPVESCDETCLTDLACLGGEEYWQVPFSSPMMIVFGGRTFNTSQYYYDEQGTPHLIFKYCERLSSEELLTEWQMCSEFATNDIWRYDINDNRWDFMKPDSAISETTGERFGMPSPRYGHAAAIVEIVESSDSDQKRMYMYIYGGIGPYCTGGVCSDVWRYEIPFAAQAYYPKLADEDIWRRGNMWEELGEADVGGRYRHSMVATSTMEYIFVYGGQGIGRFYDDLIKYRVSTDVWELVDPDGRFSLTRLMYDYMGSPIEVKLPTEE</sequence>